<evidence type="ECO:0000256" key="4">
    <source>
        <dbReference type="ARBA" id="ARBA00022679"/>
    </source>
</evidence>
<evidence type="ECO:0000313" key="10">
    <source>
        <dbReference type="EMBL" id="ABG32027.1"/>
    </source>
</evidence>
<accession>Q166R6</accession>
<dbReference type="SUPFAM" id="SSF55874">
    <property type="entry name" value="ATPase domain of HSP90 chaperone/DNA topoisomerase II/histidine kinase"/>
    <property type="match status" value="1"/>
</dbReference>
<evidence type="ECO:0000256" key="2">
    <source>
        <dbReference type="ARBA" id="ARBA00012438"/>
    </source>
</evidence>
<keyword evidence="6 10" id="KW-0418">Kinase</keyword>
<dbReference type="AlphaFoldDB" id="Q166R6"/>
<dbReference type="eggNOG" id="COG3920">
    <property type="taxonomic scope" value="Bacteria"/>
</dbReference>
<dbReference type="GO" id="GO:0004673">
    <property type="term" value="F:protein histidine kinase activity"/>
    <property type="evidence" value="ECO:0007669"/>
    <property type="project" value="UniProtKB-EC"/>
</dbReference>
<evidence type="ECO:0000256" key="3">
    <source>
        <dbReference type="ARBA" id="ARBA00022553"/>
    </source>
</evidence>
<keyword evidence="7" id="KW-0067">ATP-binding</keyword>
<reference evidence="10 11" key="1">
    <citation type="journal article" date="2007" name="J. Bacteriol.">
        <title>The complete genome sequence of Roseobacter denitrificans reveals a mixotrophic rather than photosynthetic metabolism.</title>
        <authorList>
            <person name="Swingley W.D."/>
            <person name="Sadekar S."/>
            <person name="Mastrian S.D."/>
            <person name="Matthies H.J."/>
            <person name="Hao J."/>
            <person name="Ramos H."/>
            <person name="Acharya C.R."/>
            <person name="Conrad A.L."/>
            <person name="Taylor H.L."/>
            <person name="Dejesa L.C."/>
            <person name="Shah M.K."/>
            <person name="O'huallachain M.E."/>
            <person name="Lince M.T."/>
            <person name="Blankenship R.E."/>
            <person name="Beatty J.T."/>
            <person name="Touchman J.W."/>
        </authorList>
    </citation>
    <scope>NUCLEOTIDE SEQUENCE [LARGE SCALE GENOMIC DNA]</scope>
    <source>
        <strain evidence="11">ATCC 33942 / OCh 114</strain>
    </source>
</reference>
<evidence type="ECO:0000256" key="8">
    <source>
        <dbReference type="SAM" id="Phobius"/>
    </source>
</evidence>
<dbReference type="HOGENOM" id="CLU_798348_0_0_5"/>
<dbReference type="Pfam" id="PF07568">
    <property type="entry name" value="HisKA_2"/>
    <property type="match status" value="1"/>
</dbReference>
<keyword evidence="8" id="KW-0812">Transmembrane</keyword>
<keyword evidence="11" id="KW-1185">Reference proteome</keyword>
<dbReference type="InterPro" id="IPR036890">
    <property type="entry name" value="HATPase_C_sf"/>
</dbReference>
<evidence type="ECO:0000256" key="6">
    <source>
        <dbReference type="ARBA" id="ARBA00022777"/>
    </source>
</evidence>
<dbReference type="InterPro" id="IPR011495">
    <property type="entry name" value="Sig_transdc_His_kin_sub2_dim/P"/>
</dbReference>
<keyword evidence="4" id="KW-0808">Transferase</keyword>
<evidence type="ECO:0000313" key="11">
    <source>
        <dbReference type="Proteomes" id="UP000007029"/>
    </source>
</evidence>
<dbReference type="KEGG" id="rde:RD1_2461"/>
<keyword evidence="8" id="KW-0472">Membrane</keyword>
<dbReference type="EC" id="2.7.13.3" evidence="2"/>
<dbReference type="Gene3D" id="3.30.450.20">
    <property type="entry name" value="PAS domain"/>
    <property type="match status" value="1"/>
</dbReference>
<dbReference type="PANTHER" id="PTHR41523">
    <property type="entry name" value="TWO-COMPONENT SYSTEM SENSOR PROTEIN"/>
    <property type="match status" value="1"/>
</dbReference>
<keyword evidence="5" id="KW-0547">Nucleotide-binding</keyword>
<dbReference type="EMBL" id="CP000362">
    <property type="protein sequence ID" value="ABG32027.1"/>
    <property type="molecule type" value="Genomic_DNA"/>
</dbReference>
<protein>
    <recommendedName>
        <fullName evidence="2">histidine kinase</fullName>
        <ecNumber evidence="2">2.7.13.3</ecNumber>
    </recommendedName>
</protein>
<dbReference type="Gene3D" id="3.30.565.10">
    <property type="entry name" value="Histidine kinase-like ATPase, C-terminal domain"/>
    <property type="match status" value="1"/>
</dbReference>
<sequence length="372" mass="40909">MLATARDSLPDNVDLQDLIADDPYTFTAVSANEIERTYAFVPLTAGNAYALGTWNTDAALLQGEAGYWRTIILAALMWLGSVLVIFLIMQLLVIRGIKRLRTQVRSFRDTRTIPAGEIVAKGELYDLEVDIVAMAETIVRDEAELEDAVHEKNVLLKEVHHRVKNNLQLINSIINMILRGAKSPETRTVVKRLQDRVMALASVHRTIYQAQSMDRVDASEIVREIVNQGVAIGLPRGSDVDIRCNLSPVSLYPDQAMPLSLLVSEAITNALKYVGGDNAFIAVDLSTTSTDDEDGTSRHTATLRIANTVGDTVDDDEGTGLGSQLLRAFTHQLDGEAVTSNHSGLYSFSTTFNISAFNPEESDFVEKRAEED</sequence>
<comment type="catalytic activity">
    <reaction evidence="1">
        <text>ATP + protein L-histidine = ADP + protein N-phospho-L-histidine.</text>
        <dbReference type="EC" id="2.7.13.3"/>
    </reaction>
</comment>
<evidence type="ECO:0000256" key="1">
    <source>
        <dbReference type="ARBA" id="ARBA00000085"/>
    </source>
</evidence>
<feature type="transmembrane region" description="Helical" evidence="8">
    <location>
        <begin position="71"/>
        <end position="94"/>
    </location>
</feature>
<name>Q166R6_ROSDO</name>
<feature type="domain" description="Signal transduction histidine kinase HWE region" evidence="9">
    <location>
        <begin position="158"/>
        <end position="248"/>
    </location>
</feature>
<organism evidence="10 11">
    <name type="scientific">Roseobacter denitrificans (strain ATCC 33942 / OCh 114)</name>
    <name type="common">Erythrobacter sp. (strain OCh 114)</name>
    <name type="synonym">Roseobacter denitrificans</name>
    <dbReference type="NCBI Taxonomy" id="375451"/>
    <lineage>
        <taxon>Bacteria</taxon>
        <taxon>Pseudomonadati</taxon>
        <taxon>Pseudomonadota</taxon>
        <taxon>Alphaproteobacteria</taxon>
        <taxon>Rhodobacterales</taxon>
        <taxon>Roseobacteraceae</taxon>
        <taxon>Roseobacter</taxon>
    </lineage>
</organism>
<dbReference type="Proteomes" id="UP000007029">
    <property type="component" value="Chromosome"/>
</dbReference>
<evidence type="ECO:0000256" key="5">
    <source>
        <dbReference type="ARBA" id="ARBA00022741"/>
    </source>
</evidence>
<dbReference type="SMART" id="SM00911">
    <property type="entry name" value="HWE_HK"/>
    <property type="match status" value="1"/>
</dbReference>
<dbReference type="GO" id="GO:0005524">
    <property type="term" value="F:ATP binding"/>
    <property type="evidence" value="ECO:0007669"/>
    <property type="project" value="UniProtKB-KW"/>
</dbReference>
<dbReference type="InterPro" id="IPR011102">
    <property type="entry name" value="Sig_transdc_His_kinase_HWE"/>
</dbReference>
<dbReference type="PANTHER" id="PTHR41523:SF8">
    <property type="entry name" value="ETHYLENE RESPONSE SENSOR PROTEIN"/>
    <property type="match status" value="1"/>
</dbReference>
<keyword evidence="8" id="KW-1133">Transmembrane helix</keyword>
<evidence type="ECO:0000259" key="9">
    <source>
        <dbReference type="SMART" id="SM00911"/>
    </source>
</evidence>
<evidence type="ECO:0000256" key="7">
    <source>
        <dbReference type="ARBA" id="ARBA00022840"/>
    </source>
</evidence>
<dbReference type="STRING" id="375451.RD1_2461"/>
<gene>
    <name evidence="10" type="ordered locus">RD1_2461</name>
</gene>
<keyword evidence="3" id="KW-0597">Phosphoprotein</keyword>
<proteinExistence type="predicted"/>